<evidence type="ECO:0000256" key="2">
    <source>
        <dbReference type="ARBA" id="ARBA00009387"/>
    </source>
</evidence>
<dbReference type="SUPFAM" id="SSF53955">
    <property type="entry name" value="Lysozyme-like"/>
    <property type="match status" value="1"/>
</dbReference>
<gene>
    <name evidence="4" type="ORF">B5P45_17945</name>
</gene>
<evidence type="ECO:0000259" key="3">
    <source>
        <dbReference type="Pfam" id="PF01464"/>
    </source>
</evidence>
<proteinExistence type="inferred from homology"/>
<comment type="caution">
    <text evidence="4">The sequence shown here is derived from an EMBL/GenBank/DDBJ whole genome shotgun (WGS) entry which is preliminary data.</text>
</comment>
<feature type="domain" description="Transglycosylase SLT" evidence="3">
    <location>
        <begin position="137"/>
        <end position="229"/>
    </location>
</feature>
<organism evidence="4 5">
    <name type="scientific">Phyllobacterium zundukense</name>
    <dbReference type="NCBI Taxonomy" id="1867719"/>
    <lineage>
        <taxon>Bacteria</taxon>
        <taxon>Pseudomonadati</taxon>
        <taxon>Pseudomonadota</taxon>
        <taxon>Alphaproteobacteria</taxon>
        <taxon>Hyphomicrobiales</taxon>
        <taxon>Phyllobacteriaceae</taxon>
        <taxon>Phyllobacterium</taxon>
    </lineage>
</organism>
<dbReference type="EMBL" id="MZMT01000040">
    <property type="protein sequence ID" value="PIO43473.1"/>
    <property type="molecule type" value="Genomic_DNA"/>
</dbReference>
<dbReference type="OrthoDB" id="9801695at2"/>
<reference evidence="4 5" key="1">
    <citation type="journal article" date="2017" name="Int J Environ Stud">
        <title>Does the Miocene-Pliocene relict legume Oxytropis triphylla form nitrogen-fixing nodules with a combination of bacterial strains?</title>
        <authorList>
            <person name="Safronova V."/>
            <person name="Belimov A."/>
            <person name="Sazanova A."/>
            <person name="Kuznetsova I."/>
            <person name="Popova J."/>
            <person name="Andronov E."/>
            <person name="Verkhozina A."/>
            <person name="Tikhonovich I."/>
        </authorList>
    </citation>
    <scope>NUCLEOTIDE SEQUENCE [LARGE SCALE GENOMIC DNA]</scope>
    <source>
        <strain evidence="4 5">Tri-38</strain>
    </source>
</reference>
<dbReference type="InterPro" id="IPR008258">
    <property type="entry name" value="Transglycosylase_SLT_dom_1"/>
</dbReference>
<accession>A0A2N9VVF5</accession>
<comment type="similarity">
    <text evidence="2">Belongs to the virb1 family.</text>
</comment>
<dbReference type="CDD" id="cd16896">
    <property type="entry name" value="LT_Slt70-like"/>
    <property type="match status" value="1"/>
</dbReference>
<evidence type="ECO:0000256" key="1">
    <source>
        <dbReference type="ARBA" id="ARBA00007734"/>
    </source>
</evidence>
<dbReference type="Proteomes" id="UP000232163">
    <property type="component" value="Unassembled WGS sequence"/>
</dbReference>
<dbReference type="PANTHER" id="PTHR37423">
    <property type="entry name" value="SOLUBLE LYTIC MUREIN TRANSGLYCOSYLASE-RELATED"/>
    <property type="match status" value="1"/>
</dbReference>
<evidence type="ECO:0000313" key="5">
    <source>
        <dbReference type="Proteomes" id="UP000232163"/>
    </source>
</evidence>
<dbReference type="AlphaFoldDB" id="A0A2N9VVF5"/>
<name>A0A2N9VVF5_9HYPH</name>
<keyword evidence="5" id="KW-1185">Reference proteome</keyword>
<dbReference type="PANTHER" id="PTHR37423:SF2">
    <property type="entry name" value="MEMBRANE-BOUND LYTIC MUREIN TRANSGLYCOSYLASE C"/>
    <property type="match status" value="1"/>
</dbReference>
<comment type="similarity">
    <text evidence="1">Belongs to the transglycosylase Slt family.</text>
</comment>
<dbReference type="Gene3D" id="1.10.530.10">
    <property type="match status" value="1"/>
</dbReference>
<protein>
    <recommendedName>
        <fullName evidence="3">Transglycosylase SLT domain-containing protein</fullName>
    </recommendedName>
</protein>
<evidence type="ECO:0000313" key="4">
    <source>
        <dbReference type="EMBL" id="PIO43473.1"/>
    </source>
</evidence>
<dbReference type="Pfam" id="PF01464">
    <property type="entry name" value="SLT"/>
    <property type="match status" value="1"/>
</dbReference>
<sequence length="330" mass="35260">MPLGPQVQDPRRLQAAATFAPTRAVVGLPKALSFPVAERFAPAGTATAVKVTAALDPASTDLSSGRGDIAGRERREEMAIRSDMTVFGLGTRPQLTADSASFTIDPALIASVVPERVQLQPRADLLNGVPEEYAQIIEDVARQEGVDVNLLLSIMHAENAGFDPVAVSPAGAIGLMQLMPTTGQTFGAQDLTDPAQNIRAGAKFLKVLTRKYRNPVLIASAYNAGEPQVDVRTSLPLIRETADYVTKVVGLYTNSYTPARVAPSPRTDKVFASAGKSMIVPLKRRAEKVTRVSSSILVYSAGEDEKRDVEEIVEASSDPSGPVPIEKERQ</sequence>
<dbReference type="InterPro" id="IPR023346">
    <property type="entry name" value="Lysozyme-like_dom_sf"/>
</dbReference>